<sequence>MTKKDAKPRLIRWVLLLQEFDLEIRDKSGKQNLVADHLSRIINNEDPTPLNDSFPDEQLLTNQTITPWYADMVNYLVTKNFPSDYTRAQKDKLKKDSKQYVWDEPYLWKFCPDQIIRRCVDLLEVHSILNFCHAEACGGHFGPKRTAHKVLESGFYWPTIFADAYKFCKSCEQCKKVGNLRPKDQMPLTSILFCEIFDVWGIDFMGPFPSSFGNMYIILVVDYVSKWVEAKATRTNDSKVVADFIKANIFSRFGMPRAFISDRGSHFCNRTIEALFKKYGVLHRVSTAYHPQTNGQAEISNREIKSILEKTVSTSRKDWSIRLDDALWAYRTAYKTPIVEIRSGTTGKIFKVNGHRLKPFYENFVEQNVEDEKLDEPARSQ</sequence>
<dbReference type="EMBL" id="CM042011">
    <property type="protein sequence ID" value="KAI3765529.1"/>
    <property type="molecule type" value="Genomic_DNA"/>
</dbReference>
<proteinExistence type="predicted"/>
<comment type="caution">
    <text evidence="1">The sequence shown here is derived from an EMBL/GenBank/DDBJ whole genome shotgun (WGS) entry which is preliminary data.</text>
</comment>
<accession>A0ACB9F363</accession>
<organism evidence="1 2">
    <name type="scientific">Cichorium intybus</name>
    <name type="common">Chicory</name>
    <dbReference type="NCBI Taxonomy" id="13427"/>
    <lineage>
        <taxon>Eukaryota</taxon>
        <taxon>Viridiplantae</taxon>
        <taxon>Streptophyta</taxon>
        <taxon>Embryophyta</taxon>
        <taxon>Tracheophyta</taxon>
        <taxon>Spermatophyta</taxon>
        <taxon>Magnoliopsida</taxon>
        <taxon>eudicotyledons</taxon>
        <taxon>Gunneridae</taxon>
        <taxon>Pentapetalae</taxon>
        <taxon>asterids</taxon>
        <taxon>campanulids</taxon>
        <taxon>Asterales</taxon>
        <taxon>Asteraceae</taxon>
        <taxon>Cichorioideae</taxon>
        <taxon>Cichorieae</taxon>
        <taxon>Cichoriinae</taxon>
        <taxon>Cichorium</taxon>
    </lineage>
</organism>
<dbReference type="Proteomes" id="UP001055811">
    <property type="component" value="Linkage Group LG03"/>
</dbReference>
<name>A0ACB9F363_CICIN</name>
<reference evidence="1 2" key="2">
    <citation type="journal article" date="2022" name="Mol. Ecol. Resour.">
        <title>The genomes of chicory, endive, great burdock and yacon provide insights into Asteraceae paleo-polyploidization history and plant inulin production.</title>
        <authorList>
            <person name="Fan W."/>
            <person name="Wang S."/>
            <person name="Wang H."/>
            <person name="Wang A."/>
            <person name="Jiang F."/>
            <person name="Liu H."/>
            <person name="Zhao H."/>
            <person name="Xu D."/>
            <person name="Zhang Y."/>
        </authorList>
    </citation>
    <scope>NUCLEOTIDE SEQUENCE [LARGE SCALE GENOMIC DNA]</scope>
    <source>
        <strain evidence="2">cv. Punajuju</strain>
        <tissue evidence="1">Leaves</tissue>
    </source>
</reference>
<evidence type="ECO:0000313" key="1">
    <source>
        <dbReference type="EMBL" id="KAI3765529.1"/>
    </source>
</evidence>
<evidence type="ECO:0000313" key="2">
    <source>
        <dbReference type="Proteomes" id="UP001055811"/>
    </source>
</evidence>
<protein>
    <submittedName>
        <fullName evidence="1">Uncharacterized protein</fullName>
    </submittedName>
</protein>
<gene>
    <name evidence="1" type="ORF">L2E82_15565</name>
</gene>
<reference evidence="2" key="1">
    <citation type="journal article" date="2022" name="Mol. Ecol. Resour.">
        <title>The genomes of chicory, endive, great burdock and yacon provide insights into Asteraceae palaeo-polyploidization history and plant inulin production.</title>
        <authorList>
            <person name="Fan W."/>
            <person name="Wang S."/>
            <person name="Wang H."/>
            <person name="Wang A."/>
            <person name="Jiang F."/>
            <person name="Liu H."/>
            <person name="Zhao H."/>
            <person name="Xu D."/>
            <person name="Zhang Y."/>
        </authorList>
    </citation>
    <scope>NUCLEOTIDE SEQUENCE [LARGE SCALE GENOMIC DNA]</scope>
    <source>
        <strain evidence="2">cv. Punajuju</strain>
    </source>
</reference>
<keyword evidence="2" id="KW-1185">Reference proteome</keyword>